<feature type="compositionally biased region" description="Low complexity" evidence="7">
    <location>
        <begin position="356"/>
        <end position="384"/>
    </location>
</feature>
<dbReference type="InterPro" id="IPR007861">
    <property type="entry name" value="DNA_mismatch_repair_MutS_clamp"/>
</dbReference>
<dbReference type="Gene3D" id="3.30.420.110">
    <property type="entry name" value="MutS, connector domain"/>
    <property type="match status" value="1"/>
</dbReference>
<keyword evidence="10" id="KW-1185">Reference proteome</keyword>
<dbReference type="PANTHER" id="PTHR11361">
    <property type="entry name" value="DNA MISMATCH REPAIR PROTEIN MUTS FAMILY MEMBER"/>
    <property type="match status" value="1"/>
</dbReference>
<dbReference type="InterPro" id="IPR016151">
    <property type="entry name" value="DNA_mismatch_repair_MutS_N"/>
</dbReference>
<protein>
    <recommendedName>
        <fullName evidence="8">DNA mismatch repair proteins mutS family domain-containing protein</fullName>
    </recommendedName>
</protein>
<dbReference type="EMBL" id="SIDB01000007">
    <property type="protein sequence ID" value="KAI3430702.1"/>
    <property type="molecule type" value="Genomic_DNA"/>
</dbReference>
<evidence type="ECO:0000313" key="9">
    <source>
        <dbReference type="EMBL" id="KAI3430702.1"/>
    </source>
</evidence>
<evidence type="ECO:0000256" key="3">
    <source>
        <dbReference type="ARBA" id="ARBA00022763"/>
    </source>
</evidence>
<keyword evidence="2" id="KW-0547">Nucleotide-binding</keyword>
<dbReference type="InterPro" id="IPR045076">
    <property type="entry name" value="MutS"/>
</dbReference>
<keyword evidence="5" id="KW-0238">DNA-binding</keyword>
<feature type="compositionally biased region" description="Low complexity" evidence="7">
    <location>
        <begin position="61"/>
        <end position="88"/>
    </location>
</feature>
<dbReference type="GO" id="GO:0032301">
    <property type="term" value="C:MutSalpha complex"/>
    <property type="evidence" value="ECO:0007669"/>
    <property type="project" value="TreeGrafter"/>
</dbReference>
<dbReference type="InterPro" id="IPR027417">
    <property type="entry name" value="P-loop_NTPase"/>
</dbReference>
<dbReference type="PANTHER" id="PTHR11361:SF148">
    <property type="entry name" value="DNA MISMATCH REPAIR PROTEIN MSH6"/>
    <property type="match status" value="1"/>
</dbReference>
<reference evidence="9" key="2">
    <citation type="submission" date="2020-11" db="EMBL/GenBank/DDBJ databases">
        <authorList>
            <person name="Cecchin M."/>
            <person name="Marcolungo L."/>
            <person name="Rossato M."/>
            <person name="Girolomoni L."/>
            <person name="Cosentino E."/>
            <person name="Cuine S."/>
            <person name="Li-Beisson Y."/>
            <person name="Delledonne M."/>
            <person name="Ballottari M."/>
        </authorList>
    </citation>
    <scope>NUCLEOTIDE SEQUENCE</scope>
    <source>
        <strain evidence="9">211/11P</strain>
        <tissue evidence="9">Whole cell</tissue>
    </source>
</reference>
<dbReference type="SUPFAM" id="SSF48334">
    <property type="entry name" value="DNA repair protein MutS, domain III"/>
    <property type="match status" value="1"/>
</dbReference>
<evidence type="ECO:0000256" key="7">
    <source>
        <dbReference type="SAM" id="MobiDB-lite"/>
    </source>
</evidence>
<feature type="compositionally biased region" description="Low complexity" evidence="7">
    <location>
        <begin position="1374"/>
        <end position="1384"/>
    </location>
</feature>
<dbReference type="GO" id="GO:0140664">
    <property type="term" value="F:ATP-dependent DNA damage sensor activity"/>
    <property type="evidence" value="ECO:0007669"/>
    <property type="project" value="InterPro"/>
</dbReference>
<feature type="compositionally biased region" description="Low complexity" evidence="7">
    <location>
        <begin position="220"/>
        <end position="231"/>
    </location>
</feature>
<keyword evidence="4" id="KW-0067">ATP-binding</keyword>
<dbReference type="SMART" id="SM00534">
    <property type="entry name" value="MUTSac"/>
    <property type="match status" value="1"/>
</dbReference>
<feature type="compositionally biased region" description="Acidic residues" evidence="7">
    <location>
        <begin position="232"/>
        <end position="264"/>
    </location>
</feature>
<dbReference type="GO" id="GO:0006298">
    <property type="term" value="P:mismatch repair"/>
    <property type="evidence" value="ECO:0007669"/>
    <property type="project" value="InterPro"/>
</dbReference>
<feature type="compositionally biased region" description="Gly residues" evidence="7">
    <location>
        <begin position="187"/>
        <end position="199"/>
    </location>
</feature>
<dbReference type="Gene3D" id="2.30.30.140">
    <property type="match status" value="1"/>
</dbReference>
<dbReference type="Gene3D" id="3.40.50.300">
    <property type="entry name" value="P-loop containing nucleotide triphosphate hydrolases"/>
    <property type="match status" value="1"/>
</dbReference>
<dbReference type="PROSITE" id="PS00486">
    <property type="entry name" value="DNA_MISMATCH_REPAIR_2"/>
    <property type="match status" value="1"/>
</dbReference>
<keyword evidence="3" id="KW-0227">DNA damage</keyword>
<evidence type="ECO:0000256" key="1">
    <source>
        <dbReference type="ARBA" id="ARBA00006271"/>
    </source>
</evidence>
<feature type="coiled-coil region" evidence="6">
    <location>
        <begin position="981"/>
        <end position="1008"/>
    </location>
</feature>
<feature type="region of interest" description="Disordered" evidence="7">
    <location>
        <begin position="158"/>
        <end position="314"/>
    </location>
</feature>
<feature type="domain" description="DNA mismatch repair proteins mutS family" evidence="8">
    <location>
        <begin position="1253"/>
        <end position="1269"/>
    </location>
</feature>
<dbReference type="Pfam" id="PF01624">
    <property type="entry name" value="MutS_I"/>
    <property type="match status" value="1"/>
</dbReference>
<dbReference type="SUPFAM" id="SSF52540">
    <property type="entry name" value="P-loop containing nucleoside triphosphate hydrolases"/>
    <property type="match status" value="1"/>
</dbReference>
<comment type="similarity">
    <text evidence="1">Belongs to the DNA mismatch repair MutS family.</text>
</comment>
<feature type="compositionally biased region" description="Low complexity" evidence="7">
    <location>
        <begin position="173"/>
        <end position="186"/>
    </location>
</feature>
<dbReference type="Pfam" id="PF05190">
    <property type="entry name" value="MutS_IV"/>
    <property type="match status" value="1"/>
</dbReference>
<dbReference type="SMART" id="SM00533">
    <property type="entry name" value="MUTSd"/>
    <property type="match status" value="1"/>
</dbReference>
<dbReference type="InterPro" id="IPR036678">
    <property type="entry name" value="MutS_con_dom_sf"/>
</dbReference>
<evidence type="ECO:0000256" key="2">
    <source>
        <dbReference type="ARBA" id="ARBA00022741"/>
    </source>
</evidence>
<feature type="compositionally biased region" description="Gly residues" evidence="7">
    <location>
        <begin position="275"/>
        <end position="301"/>
    </location>
</feature>
<feature type="region of interest" description="Disordered" evidence="7">
    <location>
        <begin position="57"/>
        <end position="88"/>
    </location>
</feature>
<evidence type="ECO:0000256" key="6">
    <source>
        <dbReference type="SAM" id="Coils"/>
    </source>
</evidence>
<dbReference type="OrthoDB" id="10252754at2759"/>
<feature type="compositionally biased region" description="Basic and acidic residues" evidence="7">
    <location>
        <begin position="1385"/>
        <end position="1399"/>
    </location>
</feature>
<dbReference type="SUPFAM" id="SSF53150">
    <property type="entry name" value="DNA repair protein MutS, domain II"/>
    <property type="match status" value="1"/>
</dbReference>
<dbReference type="InterPro" id="IPR036187">
    <property type="entry name" value="DNA_mismatch_repair_MutS_sf"/>
</dbReference>
<dbReference type="Pfam" id="PF00488">
    <property type="entry name" value="MutS_V"/>
    <property type="match status" value="1"/>
</dbReference>
<organism evidence="9 10">
    <name type="scientific">Chlorella vulgaris</name>
    <name type="common">Green alga</name>
    <dbReference type="NCBI Taxonomy" id="3077"/>
    <lineage>
        <taxon>Eukaryota</taxon>
        <taxon>Viridiplantae</taxon>
        <taxon>Chlorophyta</taxon>
        <taxon>core chlorophytes</taxon>
        <taxon>Trebouxiophyceae</taxon>
        <taxon>Chlorellales</taxon>
        <taxon>Chlorellaceae</taxon>
        <taxon>Chlorella clade</taxon>
        <taxon>Chlorella</taxon>
    </lineage>
</organism>
<evidence type="ECO:0000259" key="8">
    <source>
        <dbReference type="PROSITE" id="PS00486"/>
    </source>
</evidence>
<dbReference type="GO" id="GO:0030983">
    <property type="term" value="F:mismatched DNA binding"/>
    <property type="evidence" value="ECO:0007669"/>
    <property type="project" value="UniProtKB-UniRule"/>
</dbReference>
<feature type="region of interest" description="Disordered" evidence="7">
    <location>
        <begin position="1370"/>
        <end position="1399"/>
    </location>
</feature>
<dbReference type="Gene3D" id="1.10.1420.10">
    <property type="match status" value="2"/>
</dbReference>
<evidence type="ECO:0000256" key="4">
    <source>
        <dbReference type="ARBA" id="ARBA00022840"/>
    </source>
</evidence>
<dbReference type="CDD" id="cd20404">
    <property type="entry name" value="Tudor_Agenet_AtEML-like"/>
    <property type="match status" value="1"/>
</dbReference>
<dbReference type="InterPro" id="IPR007696">
    <property type="entry name" value="DNA_mismatch_repair_MutS_core"/>
</dbReference>
<keyword evidence="6" id="KW-0175">Coiled coil</keyword>
<gene>
    <name evidence="9" type="ORF">D9Q98_005291</name>
</gene>
<dbReference type="InterPro" id="IPR000432">
    <property type="entry name" value="DNA_mismatch_repair_MutS_C"/>
</dbReference>
<dbReference type="GO" id="GO:0005524">
    <property type="term" value="F:ATP binding"/>
    <property type="evidence" value="ECO:0007669"/>
    <property type="project" value="UniProtKB-UniRule"/>
</dbReference>
<comment type="caution">
    <text evidence="9">The sequence shown here is derived from an EMBL/GenBank/DDBJ whole genome shotgun (WGS) entry which is preliminary data.</text>
</comment>
<dbReference type="InterPro" id="IPR002999">
    <property type="entry name" value="Tudor"/>
</dbReference>
<dbReference type="InterPro" id="IPR007695">
    <property type="entry name" value="DNA_mismatch_repair_MutS-lik_N"/>
</dbReference>
<proteinExistence type="inferred from homology"/>
<accession>A0A9D4TNU3</accession>
<dbReference type="Pfam" id="PF05192">
    <property type="entry name" value="MutS_III"/>
    <property type="match status" value="1"/>
</dbReference>
<dbReference type="Gene3D" id="3.40.1170.10">
    <property type="entry name" value="DNA repair protein MutS, domain I"/>
    <property type="match status" value="1"/>
</dbReference>
<feature type="region of interest" description="Disordered" evidence="7">
    <location>
        <begin position="342"/>
        <end position="396"/>
    </location>
</feature>
<reference evidence="9" key="1">
    <citation type="journal article" date="2019" name="Plant J.">
        <title>Chlorella vulgaris genome assembly and annotation reveals the molecular basis for metabolic acclimation to high light conditions.</title>
        <authorList>
            <person name="Cecchin M."/>
            <person name="Marcolungo L."/>
            <person name="Rossato M."/>
            <person name="Girolomoni L."/>
            <person name="Cosentino E."/>
            <person name="Cuine S."/>
            <person name="Li-Beisson Y."/>
            <person name="Delledonne M."/>
            <person name="Ballottari M."/>
        </authorList>
    </citation>
    <scope>NUCLEOTIDE SEQUENCE</scope>
    <source>
        <strain evidence="9">211/11P</strain>
    </source>
</reference>
<dbReference type="SMART" id="SM00333">
    <property type="entry name" value="TUDOR"/>
    <property type="match status" value="1"/>
</dbReference>
<sequence>MPPRNSKTPVSGQRSISTFFATKPKLQSADAAAATASPAKLLRGEAVTDVAAAKDSHSNFTPGAAAVTPPTAASAPKSAKASKVGSGSKVQVKAVGGEALGPAAVGRAIRVYWPGEDAWFTGKVVEARPAGGKCLVLYEDGDEEWVDLTAEKWAWVEPKQEKEKENQGGGGRVAAARAKAGVSKAGGAAGKAGAKVGGGGRKRKAAIVESDSGEEDEEGGAAAAASGSEYAASDDGESDEEDASLADECEEESAGEEMMSDDGGEGSSRRRGGKGKNTGGKGSKGGAKSGGKGGKASGGAGSSQPGPGRLAATPVAVSGGSMGLTPGTAAASGLPLSALASGTSTAVARPPRTSLPAKTPGTGGTPATTLARTPAAGGTPLTAGIGSGGGSGEVPGSTLREDTAPRCTAVNLAAFPFLHPDRLRDAAKRRPDHPDYDPRTLHIPPEWFKTAKVPPGQAQWWEFKARHFDCVLLFKMGKFYELFEMDAHLAVEALGLSYMKGDKPHAGFPEAAYHLMAERLARAGHRVVVIEQVETPEMLAARNKQRAASGLKRESVVQREKVAVLTRGTLTDAEMLSSQPEASYLMALAELPVPAALAAASEASGAPPAVWVGACAVDVATGQMLLGQWLDDELRSQLRAVLTAVQPAELVLPKGQLSRECRKVAAGILRGHRTNELPPGPGEGQFWDPPTVWDQLQAGGYWPQGSPLPPALAAVQQGGEGQAAAAHALGGCVSHLRDVLLDKQVLAAGRIEQLAAVFGIGAGLAGGGGEGGSGEAGGGPGAHFMALDGAALENLEVLENSEGGTEGTLLAALNNCVTPAGRRRLRQWLCRPLAAIPDIEARQDAVAALLGPAEEAAATARSLFKGVSDLERALARITAAGSGVGSARDAPHVILYEDVSKRKVRAYAAALKGLQQIQDAAAAFQALGDGISSSLLKSLVTPGELFPSMADALAEMQNATDWAEAETSGRVDPAPGVDEAYDAALALIEESEQQLKDFLQEAKKEVGAGVRVQYVSLNKESHVLEVPESARVPGTWTPRANKKGVKRYSCSRLEALVKQREAAYDGKERAQGGILLGMMAAFARRRQLWAAAVECMAQLDALMSLAVAAACGAGTMCRPKLVPWSAAAASGGGGGSGAPLFRAKGLRHPAGLSGRDGTFVPNDIELGGKDVPPFLVLTGPNMGGKSTLMRQVCLAALMAQVGAWVPAESLELSPTDAVFVRMGARDRIMLGQSTFFVELSETSAALHRATPSSLVILDELGRGTSTGDGAAIAAAVLDHLTQRVGCRGMFATHYHHIADSHASDPRVSIKHMGCAVTPSPTADGLEEVTFLYRLADGACPKSYGTNVARLAGLPDAVVRRAAAKAQESEEERQAAAAAGAQGCSRQEEHRQAEKEQEKELARRVQAACTAATAGGGDAAAAAAVLELQREVQRFLRLQ</sequence>
<name>A0A9D4TNU3_CHLVU</name>
<dbReference type="SUPFAM" id="SSF55271">
    <property type="entry name" value="DNA repair protein MutS, domain I"/>
    <property type="match status" value="1"/>
</dbReference>
<dbReference type="Proteomes" id="UP001055712">
    <property type="component" value="Unassembled WGS sequence"/>
</dbReference>
<evidence type="ECO:0000313" key="10">
    <source>
        <dbReference type="Proteomes" id="UP001055712"/>
    </source>
</evidence>
<evidence type="ECO:0000256" key="5">
    <source>
        <dbReference type="ARBA" id="ARBA00023125"/>
    </source>
</evidence>